<gene>
    <name evidence="11" type="ORF">BCR34DRAFT_660366</name>
</gene>
<dbReference type="EMBL" id="MCFA01000007">
    <property type="protein sequence ID" value="ORY18419.1"/>
    <property type="molecule type" value="Genomic_DNA"/>
</dbReference>
<comment type="catalytic activity">
    <reaction evidence="1 8">
        <text>Hydrolysis of terminal, non-reducing alpha-D-galactose residues in alpha-D-galactosides, including galactose oligosaccharides, galactomannans and galactolipids.</text>
        <dbReference type="EC" id="3.2.1.22"/>
    </reaction>
</comment>
<dbReference type="InterPro" id="IPR000111">
    <property type="entry name" value="Glyco_hydro_27/36_CS"/>
</dbReference>
<dbReference type="Pfam" id="PF16499">
    <property type="entry name" value="Melibiase_2"/>
    <property type="match status" value="1"/>
</dbReference>
<comment type="caution">
    <text evidence="11">The sequence shown here is derived from an EMBL/GenBank/DDBJ whole genome shotgun (WGS) entry which is preliminary data.</text>
</comment>
<evidence type="ECO:0000256" key="8">
    <source>
        <dbReference type="RuleBase" id="RU361168"/>
    </source>
</evidence>
<keyword evidence="7 8" id="KW-0326">Glycosidase</keyword>
<evidence type="ECO:0000313" key="11">
    <source>
        <dbReference type="EMBL" id="ORY18419.1"/>
    </source>
</evidence>
<evidence type="ECO:0000256" key="4">
    <source>
        <dbReference type="ARBA" id="ARBA00012755"/>
    </source>
</evidence>
<sequence>MLLEILLSLSAAVLALPSTHLDAHQLERRVNNGLGKTPALGWNSWNIGGCAYASEKAALDTGKLFVSLGLKDLGYQYVNIDDCWSTKNRDSSGNLVPDPSKFPRGMKAVTDDLHNMGLKFGLYGCAGTQTCAGYPASQGKETQDAKKLADWGVDYWKHDNCYTPCNNGNPQTCGSPKGNSSTYYKTFSNALLGSGRPILFSLCNWGRDNVWAWGAGFGNSWRMSTDIQNNWGSVASIAAQAAPIAQYAGPGGFNDLDMMQIGNNGLSENEERAHMGIWAIAKSPIILGTDLAKIRSSSLNIIKNKAILAINQDPLGKAATYFTPAGKSKPQNGKLYPYWTGPLTDGVVIGVVAADGAATLSFNFGDVPGLDATKTYNWTEAWTGTTGSGKAVSTNLGSHDMRVYRLKTA</sequence>
<dbReference type="CDD" id="cd14792">
    <property type="entry name" value="GH27"/>
    <property type="match status" value="1"/>
</dbReference>
<organism evidence="11 12">
    <name type="scientific">Clohesyomyces aquaticus</name>
    <dbReference type="NCBI Taxonomy" id="1231657"/>
    <lineage>
        <taxon>Eukaryota</taxon>
        <taxon>Fungi</taxon>
        <taxon>Dikarya</taxon>
        <taxon>Ascomycota</taxon>
        <taxon>Pezizomycotina</taxon>
        <taxon>Dothideomycetes</taxon>
        <taxon>Pleosporomycetidae</taxon>
        <taxon>Pleosporales</taxon>
        <taxon>Lindgomycetaceae</taxon>
        <taxon>Clohesyomyces</taxon>
    </lineage>
</organism>
<dbReference type="PRINTS" id="PR00740">
    <property type="entry name" value="GLHYDRLASE27"/>
</dbReference>
<dbReference type="STRING" id="1231657.A0A1Y2A7E1"/>
<dbReference type="InterPro" id="IPR041233">
    <property type="entry name" value="Melibiase_C"/>
</dbReference>
<dbReference type="Gene3D" id="2.60.40.1180">
    <property type="entry name" value="Golgi alpha-mannosidase II"/>
    <property type="match status" value="1"/>
</dbReference>
<dbReference type="EC" id="3.2.1.22" evidence="4 8"/>
<evidence type="ECO:0000256" key="5">
    <source>
        <dbReference type="ARBA" id="ARBA00022729"/>
    </source>
</evidence>
<dbReference type="InterPro" id="IPR002241">
    <property type="entry name" value="Glyco_hydro_27"/>
</dbReference>
<evidence type="ECO:0000256" key="1">
    <source>
        <dbReference type="ARBA" id="ARBA00001255"/>
    </source>
</evidence>
<dbReference type="PANTHER" id="PTHR11452:SF75">
    <property type="entry name" value="ALPHA-GALACTOSIDASE MEL1"/>
    <property type="match status" value="1"/>
</dbReference>
<feature type="domain" description="Alpha galactosidase C-terminal" evidence="10">
    <location>
        <begin position="337"/>
        <end position="406"/>
    </location>
</feature>
<dbReference type="OrthoDB" id="5795902at2759"/>
<dbReference type="InterPro" id="IPR013785">
    <property type="entry name" value="Aldolase_TIM"/>
</dbReference>
<dbReference type="GO" id="GO:0004557">
    <property type="term" value="F:alpha-galactosidase activity"/>
    <property type="evidence" value="ECO:0007669"/>
    <property type="project" value="UniProtKB-EC"/>
</dbReference>
<evidence type="ECO:0000256" key="3">
    <source>
        <dbReference type="ARBA" id="ARBA00009743"/>
    </source>
</evidence>
<keyword evidence="12" id="KW-1185">Reference proteome</keyword>
<keyword evidence="5 9" id="KW-0732">Signal</keyword>
<dbReference type="Proteomes" id="UP000193144">
    <property type="component" value="Unassembled WGS sequence"/>
</dbReference>
<dbReference type="Gene3D" id="3.20.20.70">
    <property type="entry name" value="Aldolase class I"/>
    <property type="match status" value="1"/>
</dbReference>
<dbReference type="InterPro" id="IPR013780">
    <property type="entry name" value="Glyco_hydro_b"/>
</dbReference>
<protein>
    <recommendedName>
        <fullName evidence="4 8">Alpha-galactosidase</fullName>
        <ecNumber evidence="4 8">3.2.1.22</ecNumber>
    </recommendedName>
    <alternativeName>
        <fullName evidence="8">Melibiase</fullName>
    </alternativeName>
</protein>
<dbReference type="Pfam" id="PF17801">
    <property type="entry name" value="Melibiase_C"/>
    <property type="match status" value="1"/>
</dbReference>
<feature type="signal peptide" evidence="9">
    <location>
        <begin position="1"/>
        <end position="15"/>
    </location>
</feature>
<dbReference type="PROSITE" id="PS00512">
    <property type="entry name" value="ALPHA_GALACTOSIDASE"/>
    <property type="match status" value="1"/>
</dbReference>
<evidence type="ECO:0000256" key="6">
    <source>
        <dbReference type="ARBA" id="ARBA00022801"/>
    </source>
</evidence>
<dbReference type="PANTHER" id="PTHR11452">
    <property type="entry name" value="ALPHA-GALACTOSIDASE/ALPHA-N-ACETYLGALACTOSAMINIDASE"/>
    <property type="match status" value="1"/>
</dbReference>
<keyword evidence="6 8" id="KW-0378">Hydrolase</keyword>
<feature type="chain" id="PRO_5013345057" description="Alpha-galactosidase" evidence="9">
    <location>
        <begin position="16"/>
        <end position="409"/>
    </location>
</feature>
<dbReference type="FunFam" id="3.20.20.70:FF:000197">
    <property type="entry name" value="Alpha-galactosidase"/>
    <property type="match status" value="1"/>
</dbReference>
<dbReference type="InterPro" id="IPR017853">
    <property type="entry name" value="GH"/>
</dbReference>
<comment type="similarity">
    <text evidence="3 8">Belongs to the glycosyl hydrolase 27 family.</text>
</comment>
<dbReference type="AlphaFoldDB" id="A0A1Y2A7E1"/>
<dbReference type="SUPFAM" id="SSF51445">
    <property type="entry name" value="(Trans)glycosidases"/>
    <property type="match status" value="1"/>
</dbReference>
<evidence type="ECO:0000256" key="2">
    <source>
        <dbReference type="ARBA" id="ARBA00003969"/>
    </source>
</evidence>
<evidence type="ECO:0000256" key="7">
    <source>
        <dbReference type="ARBA" id="ARBA00023295"/>
    </source>
</evidence>
<evidence type="ECO:0000313" key="12">
    <source>
        <dbReference type="Proteomes" id="UP000193144"/>
    </source>
</evidence>
<reference evidence="11 12" key="1">
    <citation type="submission" date="2016-07" db="EMBL/GenBank/DDBJ databases">
        <title>Pervasive Adenine N6-methylation of Active Genes in Fungi.</title>
        <authorList>
            <consortium name="DOE Joint Genome Institute"/>
            <person name="Mondo S.J."/>
            <person name="Dannebaum R.O."/>
            <person name="Kuo R.C."/>
            <person name="Labutti K."/>
            <person name="Haridas S."/>
            <person name="Kuo A."/>
            <person name="Salamov A."/>
            <person name="Ahrendt S.R."/>
            <person name="Lipzen A."/>
            <person name="Sullivan W."/>
            <person name="Andreopoulos W.B."/>
            <person name="Clum A."/>
            <person name="Lindquist E."/>
            <person name="Daum C."/>
            <person name="Ramamoorthy G.K."/>
            <person name="Gryganskyi A."/>
            <person name="Culley D."/>
            <person name="Magnuson J.K."/>
            <person name="James T.Y."/>
            <person name="O'Malley M.A."/>
            <person name="Stajich J.E."/>
            <person name="Spatafora J.W."/>
            <person name="Visel A."/>
            <person name="Grigoriev I.V."/>
        </authorList>
    </citation>
    <scope>NUCLEOTIDE SEQUENCE [LARGE SCALE GENOMIC DNA]</scope>
    <source>
        <strain evidence="11 12">CBS 115471</strain>
    </source>
</reference>
<comment type="function">
    <text evidence="2">Hydrolyzes a variety of simple alpha-D-galactoside as well as more complex molecules such as oligosaccharides and polysaccharides.</text>
</comment>
<dbReference type="GO" id="GO:0005975">
    <property type="term" value="P:carbohydrate metabolic process"/>
    <property type="evidence" value="ECO:0007669"/>
    <property type="project" value="InterPro"/>
</dbReference>
<keyword evidence="8" id="KW-1015">Disulfide bond</keyword>
<evidence type="ECO:0000259" key="10">
    <source>
        <dbReference type="Pfam" id="PF17801"/>
    </source>
</evidence>
<name>A0A1Y2A7E1_9PLEO</name>
<proteinExistence type="inferred from homology"/>
<evidence type="ECO:0000256" key="9">
    <source>
        <dbReference type="SAM" id="SignalP"/>
    </source>
</evidence>
<accession>A0A1Y2A7E1</accession>